<proteinExistence type="inferred from homology"/>
<dbReference type="Proteomes" id="UP001219933">
    <property type="component" value="Chromosome 4"/>
</dbReference>
<dbReference type="GO" id="GO:1990114">
    <property type="term" value="P:RNA polymerase II core complex assembly"/>
    <property type="evidence" value="ECO:0007669"/>
    <property type="project" value="TreeGrafter"/>
</dbReference>
<dbReference type="GO" id="GO:0006457">
    <property type="term" value="P:protein folding"/>
    <property type="evidence" value="ECO:0007669"/>
    <property type="project" value="InterPro"/>
</dbReference>
<dbReference type="EMBL" id="CP119880">
    <property type="protein sequence ID" value="WFD36376.1"/>
    <property type="molecule type" value="Genomic_DNA"/>
</dbReference>
<gene>
    <name evidence="2" type="primary">GIM5</name>
    <name evidence="2" type="ORF">MCUN1_003255</name>
</gene>
<dbReference type="GO" id="GO:0016272">
    <property type="term" value="C:prefoldin complex"/>
    <property type="evidence" value="ECO:0007669"/>
    <property type="project" value="InterPro"/>
</dbReference>
<comment type="similarity">
    <text evidence="1">Belongs to the prefoldin subunit alpha family.</text>
</comment>
<dbReference type="PANTHER" id="PTHR12674:SF2">
    <property type="entry name" value="PREFOLDIN SUBUNIT 5"/>
    <property type="match status" value="1"/>
</dbReference>
<name>A0AAF0JCY1_9BASI</name>
<dbReference type="Pfam" id="PF02996">
    <property type="entry name" value="Prefoldin"/>
    <property type="match status" value="1"/>
</dbReference>
<dbReference type="GO" id="GO:0005737">
    <property type="term" value="C:cytoplasm"/>
    <property type="evidence" value="ECO:0007669"/>
    <property type="project" value="TreeGrafter"/>
</dbReference>
<accession>A0AAF0JCY1</accession>
<dbReference type="CDD" id="cd23157">
    <property type="entry name" value="Prefoldin_5"/>
    <property type="match status" value="1"/>
</dbReference>
<dbReference type="SUPFAM" id="SSF46579">
    <property type="entry name" value="Prefoldin"/>
    <property type="match status" value="1"/>
</dbReference>
<dbReference type="GO" id="GO:1990115">
    <property type="term" value="P:RNA polymerase III assembly"/>
    <property type="evidence" value="ECO:0007669"/>
    <property type="project" value="TreeGrafter"/>
</dbReference>
<dbReference type="InterPro" id="IPR009053">
    <property type="entry name" value="Prefoldin"/>
</dbReference>
<sequence length="115" mass="13024">MYGQLRIAHTRFKACLDSVSQVTPENTQKTSLLPLTASLYVPGRISDPNTVIVDIGTGYYVEKSTTDAKRFYADKLEYLDKNLSQLQETIERKQDNLRVVGEVMQVKLLQQRAAT</sequence>
<dbReference type="InterPro" id="IPR011599">
    <property type="entry name" value="PFD_alpha_archaea"/>
</dbReference>
<dbReference type="AlphaFoldDB" id="A0AAF0JCY1"/>
<dbReference type="InterPro" id="IPR004127">
    <property type="entry name" value="Prefoldin_subunit_alpha"/>
</dbReference>
<dbReference type="NCBIfam" id="TIGR00293">
    <property type="entry name" value="prefoldin subunit alpha"/>
    <property type="match status" value="1"/>
</dbReference>
<reference evidence="2" key="1">
    <citation type="submission" date="2023-03" db="EMBL/GenBank/DDBJ databases">
        <title>Mating type loci evolution in Malassezia.</title>
        <authorList>
            <person name="Coelho M.A."/>
        </authorList>
    </citation>
    <scope>NUCLEOTIDE SEQUENCE</scope>
    <source>
        <strain evidence="2">CBS 11721</strain>
    </source>
</reference>
<dbReference type="GO" id="GO:1990113">
    <property type="term" value="P:RNA polymerase I assembly"/>
    <property type="evidence" value="ECO:0007669"/>
    <property type="project" value="TreeGrafter"/>
</dbReference>
<dbReference type="Gene3D" id="1.10.287.370">
    <property type="match status" value="1"/>
</dbReference>
<evidence type="ECO:0000313" key="2">
    <source>
        <dbReference type="EMBL" id="WFD36376.1"/>
    </source>
</evidence>
<evidence type="ECO:0000256" key="1">
    <source>
        <dbReference type="ARBA" id="ARBA00010048"/>
    </source>
</evidence>
<dbReference type="PANTHER" id="PTHR12674">
    <property type="entry name" value="PREFOLDIN SUBUNIT 5"/>
    <property type="match status" value="1"/>
</dbReference>
<evidence type="ECO:0000313" key="3">
    <source>
        <dbReference type="Proteomes" id="UP001219933"/>
    </source>
</evidence>
<dbReference type="GO" id="GO:0051082">
    <property type="term" value="F:unfolded protein binding"/>
    <property type="evidence" value="ECO:0007669"/>
    <property type="project" value="InterPro"/>
</dbReference>
<organism evidence="2 3">
    <name type="scientific">Malassezia cuniculi</name>
    <dbReference type="NCBI Taxonomy" id="948313"/>
    <lineage>
        <taxon>Eukaryota</taxon>
        <taxon>Fungi</taxon>
        <taxon>Dikarya</taxon>
        <taxon>Basidiomycota</taxon>
        <taxon>Ustilaginomycotina</taxon>
        <taxon>Malasseziomycetes</taxon>
        <taxon>Malasseziales</taxon>
        <taxon>Malasseziaceae</taxon>
        <taxon>Malassezia</taxon>
    </lineage>
</organism>
<keyword evidence="3" id="KW-1185">Reference proteome</keyword>
<protein>
    <submittedName>
        <fullName evidence="2">Subunit of tubulin prefoldin</fullName>
    </submittedName>
</protein>